<organism evidence="3 4">
    <name type="scientific">Oedothorax gibbosus</name>
    <dbReference type="NCBI Taxonomy" id="931172"/>
    <lineage>
        <taxon>Eukaryota</taxon>
        <taxon>Metazoa</taxon>
        <taxon>Ecdysozoa</taxon>
        <taxon>Arthropoda</taxon>
        <taxon>Chelicerata</taxon>
        <taxon>Arachnida</taxon>
        <taxon>Araneae</taxon>
        <taxon>Araneomorphae</taxon>
        <taxon>Entelegynae</taxon>
        <taxon>Araneoidea</taxon>
        <taxon>Linyphiidae</taxon>
        <taxon>Erigoninae</taxon>
        <taxon>Oedothorax</taxon>
    </lineage>
</organism>
<evidence type="ECO:0000313" key="4">
    <source>
        <dbReference type="Proteomes" id="UP000827092"/>
    </source>
</evidence>
<dbReference type="InterPro" id="IPR050216">
    <property type="entry name" value="LRR_domain-containing"/>
</dbReference>
<dbReference type="PANTHER" id="PTHR48051:SF1">
    <property type="entry name" value="RAS SUPPRESSOR PROTEIN 1"/>
    <property type="match status" value="1"/>
</dbReference>
<dbReference type="Gene3D" id="3.80.10.10">
    <property type="entry name" value="Ribonuclease Inhibitor"/>
    <property type="match status" value="3"/>
</dbReference>
<dbReference type="InterPro" id="IPR003591">
    <property type="entry name" value="Leu-rich_rpt_typical-subtyp"/>
</dbReference>
<dbReference type="EMBL" id="JAFNEN010000892">
    <property type="protein sequence ID" value="KAG8176345.1"/>
    <property type="molecule type" value="Genomic_DNA"/>
</dbReference>
<comment type="caution">
    <text evidence="3">The sequence shown here is derived from an EMBL/GenBank/DDBJ whole genome shotgun (WGS) entry which is preliminary data.</text>
</comment>
<evidence type="ECO:0000256" key="1">
    <source>
        <dbReference type="ARBA" id="ARBA00022614"/>
    </source>
</evidence>
<dbReference type="Proteomes" id="UP000827092">
    <property type="component" value="Unassembled WGS sequence"/>
</dbReference>
<dbReference type="SMART" id="SM00364">
    <property type="entry name" value="LRR_BAC"/>
    <property type="match status" value="11"/>
</dbReference>
<proteinExistence type="predicted"/>
<evidence type="ECO:0000256" key="2">
    <source>
        <dbReference type="ARBA" id="ARBA00022737"/>
    </source>
</evidence>
<dbReference type="Pfam" id="PF13855">
    <property type="entry name" value="LRR_8"/>
    <property type="match status" value="3"/>
</dbReference>
<dbReference type="InterPro" id="IPR032675">
    <property type="entry name" value="LRR_dom_sf"/>
</dbReference>
<sequence>MCSRTSIHLKPPHEPHTMTIVFSGTTTNNSRTSGNINHGPITDIPIRQDEIKLSNRDLTSFPEDVRKTGHFLRILDVSGNRLRPDDLSTGLSGLKGLERVNLSVNELKDLSVDLGLLPFLEVVCLSGNELEVLPKGIVSLSRLRRLHCDFNRLSSLPLDWSPLSSLTSLTLSCNRLQEVPATLWTLHCLQVLDLRRNRIACLGPMPEGAACRLRELRLGWNRLAGRLDLSKLTKFEFFQIYWIFFVSRVELKQCFIKHRIYVSTSAGGQTGSFSISCCQLKLTNKLESVCHLDVSHNSLEELEISELQKLESLSAGHNALRSLELDGSRLKSLDVERNEIECITCKIVPLHLQSIDVSHNNFQSLPVWITESRSLHSLTANHNKLSHVPKELFGCCNLMNLKLSHNQLVEFPEITTQCSLKYISLQYNKFEKLPENFFTSFTSLESLNLSYNRLTSLPTSPCNSSVKLKSLLLSGNQLRDQLKNLVRLLSVSKLESLHLSYNEIKELPDGFFESLSFLRTLSLCGNELESVSSQISKALSLEKLYLHSNQLVTIPKFSETNNLKVLDLACNRIHQLELASIVPKDLTYLDLSANCSLQIDPTDFHHLCCQRSVAVVDVNCAGREAPLGENAKKETDIACPWILGFTESQDGNTRIYIEFQRDPSSGRQEALIALVEVDDSVEVAHLRAALPHLLREERARSPPQDFLGNALMSSIRFVRGRGYLCDVGITMCQLSSCAGNPLVTLRLGTVGRPASCVLGRAGNVIVLAQRQDSPPFDLDEWSAAMQATEVCCNNSLSSRQSPLPAPGGSWCPIPEPEVRELVLSPQDRFLVFGDSSFSTCVPPEEIHGQVIGKTSPVAASKALSEMSSALAGGRRECVAVISLRAGDPSEPEEEVEKYRCWEFMLEQNHKLLFTKELETIHKTILHTGSETKQLSNVSVLNVESSDVWYTTAPATVVANGDPWYSSALSKYKCPLPSHRGRYYCYGNKTETDAEWLPT</sequence>
<dbReference type="SUPFAM" id="SSF52058">
    <property type="entry name" value="L domain-like"/>
    <property type="match status" value="2"/>
</dbReference>
<evidence type="ECO:0008006" key="5">
    <source>
        <dbReference type="Google" id="ProtNLM"/>
    </source>
</evidence>
<name>A0AAV6TYG4_9ARAC</name>
<evidence type="ECO:0000313" key="3">
    <source>
        <dbReference type="EMBL" id="KAG8176345.1"/>
    </source>
</evidence>
<protein>
    <recommendedName>
        <fullName evidence="5">PPM-type phosphatase domain-containing protein</fullName>
    </recommendedName>
</protein>
<dbReference type="InterPro" id="IPR001611">
    <property type="entry name" value="Leu-rich_rpt"/>
</dbReference>
<dbReference type="AlphaFoldDB" id="A0AAV6TYG4"/>
<accession>A0AAV6TYG4</accession>
<dbReference type="GO" id="GO:0005737">
    <property type="term" value="C:cytoplasm"/>
    <property type="evidence" value="ECO:0007669"/>
    <property type="project" value="TreeGrafter"/>
</dbReference>
<keyword evidence="2" id="KW-0677">Repeat</keyword>
<dbReference type="FunFam" id="3.80.10.10:FF:001164">
    <property type="entry name" value="GH01279p"/>
    <property type="match status" value="1"/>
</dbReference>
<dbReference type="SMART" id="SM00369">
    <property type="entry name" value="LRR_TYP"/>
    <property type="match status" value="14"/>
</dbReference>
<keyword evidence="1" id="KW-0433">Leucine-rich repeat</keyword>
<keyword evidence="4" id="KW-1185">Reference proteome</keyword>
<dbReference type="PROSITE" id="PS51450">
    <property type="entry name" value="LRR"/>
    <property type="match status" value="6"/>
</dbReference>
<dbReference type="PANTHER" id="PTHR48051">
    <property type="match status" value="1"/>
</dbReference>
<gene>
    <name evidence="3" type="ORF">JTE90_003306</name>
</gene>
<reference evidence="3 4" key="1">
    <citation type="journal article" date="2022" name="Nat. Ecol. Evol.">
        <title>A masculinizing supergene underlies an exaggerated male reproductive morph in a spider.</title>
        <authorList>
            <person name="Hendrickx F."/>
            <person name="De Corte Z."/>
            <person name="Sonet G."/>
            <person name="Van Belleghem S.M."/>
            <person name="Kostlbacher S."/>
            <person name="Vangestel C."/>
        </authorList>
    </citation>
    <scope>NUCLEOTIDE SEQUENCE [LARGE SCALE GENOMIC DNA]</scope>
    <source>
        <strain evidence="3">W744_W776</strain>
    </source>
</reference>